<feature type="signal peptide" evidence="5">
    <location>
        <begin position="1"/>
        <end position="26"/>
    </location>
</feature>
<dbReference type="InterPro" id="IPR050330">
    <property type="entry name" value="Bact_OuterMem_StrucFunc"/>
</dbReference>
<evidence type="ECO:0000313" key="7">
    <source>
        <dbReference type="EMBL" id="NMH17554.1"/>
    </source>
</evidence>
<evidence type="ECO:0000259" key="6">
    <source>
        <dbReference type="PROSITE" id="PS51123"/>
    </source>
</evidence>
<keyword evidence="8" id="KW-1185">Reference proteome</keyword>
<proteinExistence type="predicted"/>
<dbReference type="InterPro" id="IPR006664">
    <property type="entry name" value="OMP_bac"/>
</dbReference>
<reference evidence="7 8" key="1">
    <citation type="journal article" date="2020" name="Curr. Microbiol.">
        <title>Tepidiphilus baoligensis sp. nov., a Novel Bacterium of the Family Hydrogenophilaceae Isolated from an Oil Reservoir.</title>
        <authorList>
            <person name="Zhang X."/>
            <person name="Wang G."/>
            <person name="Ma X."/>
            <person name="Yu J."/>
            <person name="You J."/>
            <person name="Xue Y."/>
            <person name="Ma Y."/>
        </authorList>
    </citation>
    <scope>NUCLEOTIDE SEQUENCE [LARGE SCALE GENOMIC DNA]</scope>
    <source>
        <strain evidence="7 8">B18-69</strain>
    </source>
</reference>
<name>A0ABX1QQP2_9PROT</name>
<dbReference type="CDD" id="cd07185">
    <property type="entry name" value="OmpA_C-like"/>
    <property type="match status" value="1"/>
</dbReference>
<dbReference type="SUPFAM" id="SSF103088">
    <property type="entry name" value="OmpA-like"/>
    <property type="match status" value="1"/>
</dbReference>
<gene>
    <name evidence="7" type="ORF">GV368_10780</name>
</gene>
<dbReference type="PANTHER" id="PTHR30329">
    <property type="entry name" value="STATOR ELEMENT OF FLAGELLAR MOTOR COMPLEX"/>
    <property type="match status" value="1"/>
</dbReference>
<dbReference type="InterPro" id="IPR006665">
    <property type="entry name" value="OmpA-like"/>
</dbReference>
<evidence type="ECO:0000256" key="4">
    <source>
        <dbReference type="PROSITE-ProRule" id="PRU00473"/>
    </source>
</evidence>
<evidence type="ECO:0000313" key="8">
    <source>
        <dbReference type="Proteomes" id="UP000669605"/>
    </source>
</evidence>
<evidence type="ECO:0000256" key="5">
    <source>
        <dbReference type="SAM" id="SignalP"/>
    </source>
</evidence>
<organism evidence="7 8">
    <name type="scientific">Tepidiphilus baoligensis</name>
    <dbReference type="NCBI Taxonomy" id="2698687"/>
    <lineage>
        <taxon>Bacteria</taxon>
        <taxon>Pseudomonadati</taxon>
        <taxon>Pseudomonadota</taxon>
        <taxon>Hydrogenophilia</taxon>
        <taxon>Hydrogenophilales</taxon>
        <taxon>Hydrogenophilaceae</taxon>
        <taxon>Tepidiphilus</taxon>
    </lineage>
</organism>
<feature type="chain" id="PRO_5046993866" evidence="5">
    <location>
        <begin position="27"/>
        <end position="240"/>
    </location>
</feature>
<dbReference type="Gene3D" id="3.30.1330.60">
    <property type="entry name" value="OmpA-like domain"/>
    <property type="match status" value="1"/>
</dbReference>
<protein>
    <submittedName>
        <fullName evidence="7">OmpA family protein</fullName>
    </submittedName>
</protein>
<dbReference type="PRINTS" id="PR01021">
    <property type="entry name" value="OMPADOMAIN"/>
</dbReference>
<dbReference type="RefSeq" id="WP_169116522.1">
    <property type="nucleotide sequence ID" value="NZ_JAAAUB010000030.1"/>
</dbReference>
<dbReference type="EMBL" id="JAAAUB010000030">
    <property type="protein sequence ID" value="NMH17554.1"/>
    <property type="molecule type" value="Genomic_DNA"/>
</dbReference>
<evidence type="ECO:0000256" key="3">
    <source>
        <dbReference type="ARBA" id="ARBA00023237"/>
    </source>
</evidence>
<dbReference type="Pfam" id="PF00691">
    <property type="entry name" value="OmpA"/>
    <property type="match status" value="1"/>
</dbReference>
<comment type="subcellular location">
    <subcellularLocation>
        <location evidence="1">Cell outer membrane</location>
    </subcellularLocation>
</comment>
<evidence type="ECO:0000256" key="1">
    <source>
        <dbReference type="ARBA" id="ARBA00004442"/>
    </source>
</evidence>
<dbReference type="PROSITE" id="PS51123">
    <property type="entry name" value="OMPA_2"/>
    <property type="match status" value="1"/>
</dbReference>
<accession>A0ABX1QQP2</accession>
<comment type="caution">
    <text evidence="7">The sequence shown here is derived from an EMBL/GenBank/DDBJ whole genome shotgun (WGS) entry which is preliminary data.</text>
</comment>
<keyword evidence="2 4" id="KW-0472">Membrane</keyword>
<sequence length="240" mass="25728">MTTKNTRFKLLAVVLGTIGFSMSAMSADVVVDRKGVVPYVTDSRNVVVMSGAGACVRAGASWSPAAAEQATDANGKPLACSCDPDLIAKEKCEPPKPVAAAAPRPAPKPAEQKVKISTDTLFDFDKATLRPEGKAKLDEVVAQLGKYNVEVILAVGHADRIGREAYNQKLSERRADAVKAYLTSKGVPANRIYTEGKGETMPVTGDKCKNMGPENRNNKKLIDCLQPDRRVEIQVIGTDK</sequence>
<evidence type="ECO:0000256" key="2">
    <source>
        <dbReference type="ARBA" id="ARBA00023136"/>
    </source>
</evidence>
<dbReference type="Proteomes" id="UP000669605">
    <property type="component" value="Unassembled WGS sequence"/>
</dbReference>
<dbReference type="InterPro" id="IPR036737">
    <property type="entry name" value="OmpA-like_sf"/>
</dbReference>
<dbReference type="PANTHER" id="PTHR30329:SF21">
    <property type="entry name" value="LIPOPROTEIN YIAD-RELATED"/>
    <property type="match status" value="1"/>
</dbReference>
<keyword evidence="5" id="KW-0732">Signal</keyword>
<feature type="domain" description="OmpA-like" evidence="6">
    <location>
        <begin position="109"/>
        <end position="239"/>
    </location>
</feature>
<keyword evidence="3" id="KW-0998">Cell outer membrane</keyword>